<evidence type="ECO:0000256" key="13">
    <source>
        <dbReference type="SAM" id="MobiDB-lite"/>
    </source>
</evidence>
<keyword evidence="5" id="KW-0049">Antioxidant</keyword>
<name>A0ABT5DIU4_9BACT</name>
<comment type="function">
    <text evidence="1">Thiol-specific peroxidase that catalyzes the reduction of hydrogen peroxide and organic hydroperoxides to water and alcohols, respectively. Plays a role in cell protection against oxidative stress by detoxifying peroxides and as sensor of hydrogen peroxide-mediated signaling events.</text>
</comment>
<evidence type="ECO:0000256" key="6">
    <source>
        <dbReference type="ARBA" id="ARBA00023002"/>
    </source>
</evidence>
<dbReference type="SUPFAM" id="SSF52833">
    <property type="entry name" value="Thioredoxin-like"/>
    <property type="match status" value="1"/>
</dbReference>
<dbReference type="InterPro" id="IPR013766">
    <property type="entry name" value="Thioredoxin_domain"/>
</dbReference>
<keyword evidence="7" id="KW-1015">Disulfide bond</keyword>
<gene>
    <name evidence="15" type="primary">bcp</name>
    <name evidence="15" type="ORF">POL68_31725</name>
</gene>
<dbReference type="InterPro" id="IPR000866">
    <property type="entry name" value="AhpC/TSA"/>
</dbReference>
<dbReference type="PANTHER" id="PTHR42801:SF4">
    <property type="entry name" value="AHPC_TSA FAMILY PROTEIN"/>
    <property type="match status" value="1"/>
</dbReference>
<feature type="region of interest" description="Disordered" evidence="13">
    <location>
        <begin position="156"/>
        <end position="177"/>
    </location>
</feature>
<dbReference type="GO" id="GO:0140824">
    <property type="term" value="F:thioredoxin-dependent peroxiredoxin activity"/>
    <property type="evidence" value="ECO:0007669"/>
    <property type="project" value="UniProtKB-EC"/>
</dbReference>
<dbReference type="EC" id="1.11.1.24" evidence="3"/>
<keyword evidence="6 15" id="KW-0560">Oxidoreductase</keyword>
<reference evidence="15 16" key="1">
    <citation type="submission" date="2022-11" db="EMBL/GenBank/DDBJ databases">
        <title>Minimal conservation of predation-associated metabolite biosynthetic gene clusters underscores biosynthetic potential of Myxococcota including descriptions for ten novel species: Archangium lansinium sp. nov., Myxococcus landrumus sp. nov., Nannocystis bai.</title>
        <authorList>
            <person name="Ahearne A."/>
            <person name="Stevens C."/>
            <person name="Dowd S."/>
        </authorList>
    </citation>
    <scope>NUCLEOTIDE SEQUENCE [LARGE SCALE GENOMIC DNA]</scope>
    <source>
        <strain evidence="15 16">NCWAL01</strain>
    </source>
</reference>
<protein>
    <recommendedName>
        <fullName evidence="3">thioredoxin-dependent peroxiredoxin</fullName>
        <ecNumber evidence="3">1.11.1.24</ecNumber>
    </recommendedName>
    <alternativeName>
        <fullName evidence="9">Thioredoxin peroxidase</fullName>
    </alternativeName>
    <alternativeName>
        <fullName evidence="11">Thioredoxin-dependent peroxiredoxin Bcp</fullName>
    </alternativeName>
</protein>
<comment type="caution">
    <text evidence="15">The sequence shown here is derived from an EMBL/GenBank/DDBJ whole genome shotgun (WGS) entry which is preliminary data.</text>
</comment>
<evidence type="ECO:0000256" key="8">
    <source>
        <dbReference type="ARBA" id="ARBA00023284"/>
    </source>
</evidence>
<proteinExistence type="inferred from homology"/>
<evidence type="ECO:0000256" key="2">
    <source>
        <dbReference type="ARBA" id="ARBA00011245"/>
    </source>
</evidence>
<evidence type="ECO:0000256" key="7">
    <source>
        <dbReference type="ARBA" id="ARBA00023157"/>
    </source>
</evidence>
<dbReference type="PIRSF" id="PIRSF000239">
    <property type="entry name" value="AHPC"/>
    <property type="match status" value="1"/>
</dbReference>
<dbReference type="Proteomes" id="UP001221838">
    <property type="component" value="Unassembled WGS sequence"/>
</dbReference>
<keyword evidence="4 15" id="KW-0575">Peroxidase</keyword>
<dbReference type="PANTHER" id="PTHR42801">
    <property type="entry name" value="THIOREDOXIN-DEPENDENT PEROXIDE REDUCTASE"/>
    <property type="match status" value="1"/>
</dbReference>
<evidence type="ECO:0000256" key="5">
    <source>
        <dbReference type="ARBA" id="ARBA00022862"/>
    </source>
</evidence>
<evidence type="ECO:0000259" key="14">
    <source>
        <dbReference type="PROSITE" id="PS51352"/>
    </source>
</evidence>
<dbReference type="RefSeq" id="WP_272143262.1">
    <property type="nucleotide sequence ID" value="NZ_JAQNDM010000002.1"/>
</dbReference>
<dbReference type="CDD" id="cd03017">
    <property type="entry name" value="PRX_BCP"/>
    <property type="match status" value="1"/>
</dbReference>
<evidence type="ECO:0000256" key="11">
    <source>
        <dbReference type="ARBA" id="ARBA00042639"/>
    </source>
</evidence>
<dbReference type="Pfam" id="PF00578">
    <property type="entry name" value="AhpC-TSA"/>
    <property type="match status" value="1"/>
</dbReference>
<keyword evidence="8" id="KW-0676">Redox-active center</keyword>
<dbReference type="EMBL" id="JAQNDM010000002">
    <property type="protein sequence ID" value="MDC0713075.1"/>
    <property type="molecule type" value="Genomic_DNA"/>
</dbReference>
<evidence type="ECO:0000256" key="12">
    <source>
        <dbReference type="ARBA" id="ARBA00049091"/>
    </source>
</evidence>
<evidence type="ECO:0000313" key="15">
    <source>
        <dbReference type="EMBL" id="MDC0713075.1"/>
    </source>
</evidence>
<evidence type="ECO:0000313" key="16">
    <source>
        <dbReference type="Proteomes" id="UP001221838"/>
    </source>
</evidence>
<evidence type="ECO:0000256" key="3">
    <source>
        <dbReference type="ARBA" id="ARBA00013017"/>
    </source>
</evidence>
<comment type="similarity">
    <text evidence="10">Belongs to the peroxiredoxin family. BCP/PrxQ subfamily.</text>
</comment>
<evidence type="ECO:0000256" key="9">
    <source>
        <dbReference type="ARBA" id="ARBA00032824"/>
    </source>
</evidence>
<dbReference type="PROSITE" id="PS51352">
    <property type="entry name" value="THIOREDOXIN_2"/>
    <property type="match status" value="1"/>
</dbReference>
<evidence type="ECO:0000256" key="1">
    <source>
        <dbReference type="ARBA" id="ARBA00003330"/>
    </source>
</evidence>
<organism evidence="15 16">
    <name type="scientific">Stigmatella ashevillensis</name>
    <dbReference type="NCBI Taxonomy" id="2995309"/>
    <lineage>
        <taxon>Bacteria</taxon>
        <taxon>Pseudomonadati</taxon>
        <taxon>Myxococcota</taxon>
        <taxon>Myxococcia</taxon>
        <taxon>Myxococcales</taxon>
        <taxon>Cystobacterineae</taxon>
        <taxon>Archangiaceae</taxon>
        <taxon>Stigmatella</taxon>
    </lineage>
</organism>
<dbReference type="NCBIfam" id="NF006960">
    <property type="entry name" value="PRK09437.1"/>
    <property type="match status" value="1"/>
</dbReference>
<evidence type="ECO:0000256" key="4">
    <source>
        <dbReference type="ARBA" id="ARBA00022559"/>
    </source>
</evidence>
<dbReference type="InterPro" id="IPR024706">
    <property type="entry name" value="Peroxiredoxin_AhpC-typ"/>
</dbReference>
<sequence length="177" mass="18832">MPIPQAGSVAPGFQLPDQNGTPVSLAQFAGKHVVLYFYPKDDTPGCTTEACDFRDGSSALTKAGAVVLGVSPDDTKRHQKFAAKFNLPFALLADTAHEVADAYGVWGEKTNYGRTYMGITRTTFLIDPQGKVKHVWPKVKVAGHMKEVLATLGGEAPAAAKKAPVKKAPAKKAPAQR</sequence>
<accession>A0ABT5DIU4</accession>
<comment type="subunit">
    <text evidence="2">Monomer.</text>
</comment>
<dbReference type="InterPro" id="IPR050924">
    <property type="entry name" value="Peroxiredoxin_BCP/PrxQ"/>
</dbReference>
<feature type="domain" description="Thioredoxin" evidence="14">
    <location>
        <begin position="4"/>
        <end position="154"/>
    </location>
</feature>
<dbReference type="Gene3D" id="3.40.30.10">
    <property type="entry name" value="Glutaredoxin"/>
    <property type="match status" value="1"/>
</dbReference>
<evidence type="ECO:0000256" key="10">
    <source>
        <dbReference type="ARBA" id="ARBA00038489"/>
    </source>
</evidence>
<dbReference type="InterPro" id="IPR036249">
    <property type="entry name" value="Thioredoxin-like_sf"/>
</dbReference>
<comment type="catalytic activity">
    <reaction evidence="12">
        <text>a hydroperoxide + [thioredoxin]-dithiol = an alcohol + [thioredoxin]-disulfide + H2O</text>
        <dbReference type="Rhea" id="RHEA:62620"/>
        <dbReference type="Rhea" id="RHEA-COMP:10698"/>
        <dbReference type="Rhea" id="RHEA-COMP:10700"/>
        <dbReference type="ChEBI" id="CHEBI:15377"/>
        <dbReference type="ChEBI" id="CHEBI:29950"/>
        <dbReference type="ChEBI" id="CHEBI:30879"/>
        <dbReference type="ChEBI" id="CHEBI:35924"/>
        <dbReference type="ChEBI" id="CHEBI:50058"/>
        <dbReference type="EC" id="1.11.1.24"/>
    </reaction>
</comment>
<keyword evidence="16" id="KW-1185">Reference proteome</keyword>